<dbReference type="EMBL" id="FXXQ01000008">
    <property type="protein sequence ID" value="SMX24296.1"/>
    <property type="molecule type" value="Genomic_DNA"/>
</dbReference>
<sequence>MGNPLDVFTDPKKRAEAERLDALFRKATGWTPRLWGKMIGYGTYHYTYESGRHGDFFATGFNIRSRDVALHILPGYADFGDIAQRLGPHKRGKSCWYIPGLDRVDPNAVHDLIRAGLADLRNHWDVKPT</sequence>
<dbReference type="InterPro" id="IPR014922">
    <property type="entry name" value="YdhG-like"/>
</dbReference>
<evidence type="ECO:0000313" key="2">
    <source>
        <dbReference type="EMBL" id="SMX24296.1"/>
    </source>
</evidence>
<name>A0A238J0W9_9RHOB</name>
<dbReference type="RefSeq" id="WP_093974263.1">
    <property type="nucleotide sequence ID" value="NZ_FXXQ01000008.1"/>
</dbReference>
<gene>
    <name evidence="2" type="ORF">BOA8489_02420</name>
</gene>
<feature type="domain" description="YdhG-like" evidence="1">
    <location>
        <begin position="13"/>
        <end position="115"/>
    </location>
</feature>
<reference evidence="2 3" key="1">
    <citation type="submission" date="2017-05" db="EMBL/GenBank/DDBJ databases">
        <authorList>
            <person name="Song R."/>
            <person name="Chenine A.L."/>
            <person name="Ruprecht R.M."/>
        </authorList>
    </citation>
    <scope>NUCLEOTIDE SEQUENCE [LARGE SCALE GENOMIC DNA]</scope>
    <source>
        <strain evidence="2 3">CECT 8489</strain>
    </source>
</reference>
<organism evidence="2 3">
    <name type="scientific">Boseongicola aestuarii</name>
    <dbReference type="NCBI Taxonomy" id="1470561"/>
    <lineage>
        <taxon>Bacteria</taxon>
        <taxon>Pseudomonadati</taxon>
        <taxon>Pseudomonadota</taxon>
        <taxon>Alphaproteobacteria</taxon>
        <taxon>Rhodobacterales</taxon>
        <taxon>Paracoccaceae</taxon>
        <taxon>Boseongicola</taxon>
    </lineage>
</organism>
<accession>A0A238J0W9</accession>
<proteinExistence type="predicted"/>
<evidence type="ECO:0000259" key="1">
    <source>
        <dbReference type="Pfam" id="PF08818"/>
    </source>
</evidence>
<dbReference type="SUPFAM" id="SSF159888">
    <property type="entry name" value="YdhG-like"/>
    <property type="match status" value="1"/>
</dbReference>
<dbReference type="AlphaFoldDB" id="A0A238J0W9"/>
<keyword evidence="3" id="KW-1185">Reference proteome</keyword>
<dbReference type="Pfam" id="PF08818">
    <property type="entry name" value="DUF1801"/>
    <property type="match status" value="1"/>
</dbReference>
<protein>
    <recommendedName>
        <fullName evidence="1">YdhG-like domain-containing protein</fullName>
    </recommendedName>
</protein>
<dbReference type="Proteomes" id="UP000201838">
    <property type="component" value="Unassembled WGS sequence"/>
</dbReference>
<dbReference type="OrthoDB" id="5951444at2"/>
<evidence type="ECO:0000313" key="3">
    <source>
        <dbReference type="Proteomes" id="UP000201838"/>
    </source>
</evidence>